<sequence length="407" mass="47826">MSIQTSTTHHHRSKHRYVLTSRDCTVCGSKAVGINFGVLTCAPCKAFFRRNARRKDVLQLPCQLVDSNSSIYEKKHQYNDNNNLNMCSQIRHCTSCRLRRCFVVGMKVELVRTDEEKQRYKELVEMNRQRKQESIKLSEKKYLNIARFIVSNEELLNETDWRLLSNIVYAYDNYCLKMFTQARQTIFNNEINFSEQPLSKINHHTAMRLNNITSFLSFLLSIPIIQTLSISDRYYLCKHNIRALILANLHEIEQTCFTESWQVNIDNTAAEYVYGKELFAASVQIKKKAESILITDPAVTRLWLLILFFSTPLLCYYDHSLPDLSYEHRLDLNKIQHSFIILLWNYLSHRHGYFDAVRIFSNIICIYLQMQRISRAINHEIRTRNDLVDVNQALNRAIAFENDILSS</sequence>
<evidence type="ECO:0000256" key="5">
    <source>
        <dbReference type="ARBA" id="ARBA00023125"/>
    </source>
</evidence>
<dbReference type="PANTHER" id="PTHR24082">
    <property type="entry name" value="NUCLEAR HORMONE RECEPTOR"/>
    <property type="match status" value="1"/>
</dbReference>
<evidence type="ECO:0000313" key="15">
    <source>
        <dbReference type="Proteomes" id="UP000663854"/>
    </source>
</evidence>
<evidence type="ECO:0000313" key="14">
    <source>
        <dbReference type="EMBL" id="CAF3591550.1"/>
    </source>
</evidence>
<dbReference type="Proteomes" id="UP000663864">
    <property type="component" value="Unassembled WGS sequence"/>
</dbReference>
<keyword evidence="5" id="KW-0238">DNA-binding</keyword>
<keyword evidence="16" id="KW-1185">Reference proteome</keyword>
<evidence type="ECO:0000313" key="11">
    <source>
        <dbReference type="EMBL" id="CAF0831579.1"/>
    </source>
</evidence>
<dbReference type="EMBL" id="CAJNOH010000032">
    <property type="protein sequence ID" value="CAF0785585.1"/>
    <property type="molecule type" value="Genomic_DNA"/>
</dbReference>
<dbReference type="GO" id="GO:0045944">
    <property type="term" value="P:positive regulation of transcription by RNA polymerase II"/>
    <property type="evidence" value="ECO:0007669"/>
    <property type="project" value="TreeGrafter"/>
</dbReference>
<gene>
    <name evidence="14" type="ORF">JBS370_LOCUS3322</name>
    <name evidence="13" type="ORF">JXQ802_LOCUS29070</name>
    <name evidence="10" type="ORF">PYM288_LOCUS3851</name>
    <name evidence="12" type="ORF">RFH988_LOCUS19230</name>
    <name evidence="11" type="ORF">ZHD862_LOCUS3906</name>
</gene>
<dbReference type="InterPro" id="IPR013088">
    <property type="entry name" value="Znf_NHR/GATA"/>
</dbReference>
<dbReference type="Gene3D" id="3.30.50.10">
    <property type="entry name" value="Erythroid Transcription Factor GATA-1, subunit A"/>
    <property type="match status" value="1"/>
</dbReference>
<evidence type="ECO:0000256" key="6">
    <source>
        <dbReference type="ARBA" id="ARBA00023163"/>
    </source>
</evidence>
<evidence type="ECO:0000256" key="2">
    <source>
        <dbReference type="ARBA" id="ARBA00022771"/>
    </source>
</evidence>
<dbReference type="EMBL" id="CAJNOT010000089">
    <property type="protein sequence ID" value="CAF0831579.1"/>
    <property type="molecule type" value="Genomic_DNA"/>
</dbReference>
<evidence type="ECO:0000313" key="10">
    <source>
        <dbReference type="EMBL" id="CAF0785585.1"/>
    </source>
</evidence>
<protein>
    <recommendedName>
        <fullName evidence="9">Nuclear receptor domain-containing protein</fullName>
    </recommendedName>
</protein>
<dbReference type="SUPFAM" id="SSF48508">
    <property type="entry name" value="Nuclear receptor ligand-binding domain"/>
    <property type="match status" value="1"/>
</dbReference>
<organism evidence="10 15">
    <name type="scientific">Rotaria sordida</name>
    <dbReference type="NCBI Taxonomy" id="392033"/>
    <lineage>
        <taxon>Eukaryota</taxon>
        <taxon>Metazoa</taxon>
        <taxon>Spiralia</taxon>
        <taxon>Gnathifera</taxon>
        <taxon>Rotifera</taxon>
        <taxon>Eurotatoria</taxon>
        <taxon>Bdelloidea</taxon>
        <taxon>Philodinida</taxon>
        <taxon>Philodinidae</taxon>
        <taxon>Rotaria</taxon>
    </lineage>
</organism>
<dbReference type="GO" id="GO:0000122">
    <property type="term" value="P:negative regulation of transcription by RNA polymerase II"/>
    <property type="evidence" value="ECO:0007669"/>
    <property type="project" value="TreeGrafter"/>
</dbReference>
<dbReference type="GO" id="GO:0030154">
    <property type="term" value="P:cell differentiation"/>
    <property type="evidence" value="ECO:0007669"/>
    <property type="project" value="TreeGrafter"/>
</dbReference>
<keyword evidence="1" id="KW-0479">Metal-binding</keyword>
<dbReference type="SUPFAM" id="SSF57716">
    <property type="entry name" value="Glucocorticoid receptor-like (DNA-binding domain)"/>
    <property type="match status" value="1"/>
</dbReference>
<dbReference type="SMART" id="SM00399">
    <property type="entry name" value="ZnF_C4"/>
    <property type="match status" value="1"/>
</dbReference>
<evidence type="ECO:0000313" key="13">
    <source>
        <dbReference type="EMBL" id="CAF1292514.1"/>
    </source>
</evidence>
<evidence type="ECO:0000256" key="3">
    <source>
        <dbReference type="ARBA" id="ARBA00022833"/>
    </source>
</evidence>
<dbReference type="Gene3D" id="1.10.565.10">
    <property type="entry name" value="Retinoid X Receptor"/>
    <property type="match status" value="1"/>
</dbReference>
<feature type="domain" description="Nuclear receptor" evidence="9">
    <location>
        <begin position="21"/>
        <end position="113"/>
    </location>
</feature>
<dbReference type="InterPro" id="IPR035500">
    <property type="entry name" value="NHR-like_dom_sf"/>
</dbReference>
<dbReference type="EMBL" id="CAJNOO010001118">
    <property type="protein sequence ID" value="CAF1099389.1"/>
    <property type="molecule type" value="Genomic_DNA"/>
</dbReference>
<keyword evidence="4" id="KW-0805">Transcription regulation</keyword>
<evidence type="ECO:0000259" key="9">
    <source>
        <dbReference type="PROSITE" id="PS51030"/>
    </source>
</evidence>
<evidence type="ECO:0000313" key="12">
    <source>
        <dbReference type="EMBL" id="CAF1099389.1"/>
    </source>
</evidence>
<dbReference type="GO" id="GO:0008270">
    <property type="term" value="F:zinc ion binding"/>
    <property type="evidence" value="ECO:0007669"/>
    <property type="project" value="UniProtKB-KW"/>
</dbReference>
<evidence type="ECO:0000256" key="7">
    <source>
        <dbReference type="ARBA" id="ARBA00023170"/>
    </source>
</evidence>
<evidence type="ECO:0000256" key="4">
    <source>
        <dbReference type="ARBA" id="ARBA00023015"/>
    </source>
</evidence>
<name>A0A813RTZ5_9BILA</name>
<keyword evidence="2" id="KW-0863">Zinc-finger</keyword>
<dbReference type="OrthoDB" id="10021301at2759"/>
<proteinExistence type="predicted"/>
<comment type="caution">
    <text evidence="10">The sequence shown here is derived from an EMBL/GenBank/DDBJ whole genome shotgun (WGS) entry which is preliminary data.</text>
</comment>
<dbReference type="AlphaFoldDB" id="A0A813RTZ5"/>
<keyword evidence="8" id="KW-0539">Nucleus</keyword>
<dbReference type="PANTHER" id="PTHR24082:SF283">
    <property type="entry name" value="NUCLEAR HORMONE RECEPTOR HR96"/>
    <property type="match status" value="1"/>
</dbReference>
<dbReference type="InterPro" id="IPR001628">
    <property type="entry name" value="Znf_hrmn_rcpt"/>
</dbReference>
<accession>A0A813RTZ5</accession>
<evidence type="ECO:0000313" key="16">
    <source>
        <dbReference type="Proteomes" id="UP000663870"/>
    </source>
</evidence>
<keyword evidence="7" id="KW-0675">Receptor</keyword>
<dbReference type="PROSITE" id="PS51030">
    <property type="entry name" value="NUCLEAR_REC_DBD_2"/>
    <property type="match status" value="1"/>
</dbReference>
<dbReference type="GO" id="GO:0004879">
    <property type="term" value="F:nuclear receptor activity"/>
    <property type="evidence" value="ECO:0007669"/>
    <property type="project" value="TreeGrafter"/>
</dbReference>
<dbReference type="Pfam" id="PF00105">
    <property type="entry name" value="zf-C4"/>
    <property type="match status" value="1"/>
</dbReference>
<keyword evidence="6" id="KW-0804">Transcription</keyword>
<dbReference type="InterPro" id="IPR050234">
    <property type="entry name" value="Nuclear_hormone_rcpt_NR1"/>
</dbReference>
<dbReference type="Proteomes" id="UP000663882">
    <property type="component" value="Unassembled WGS sequence"/>
</dbReference>
<dbReference type="Proteomes" id="UP000663870">
    <property type="component" value="Unassembled WGS sequence"/>
</dbReference>
<dbReference type="PRINTS" id="PR00047">
    <property type="entry name" value="STROIDFINGER"/>
</dbReference>
<evidence type="ECO:0000256" key="1">
    <source>
        <dbReference type="ARBA" id="ARBA00022723"/>
    </source>
</evidence>
<dbReference type="PROSITE" id="PS00031">
    <property type="entry name" value="NUCLEAR_REC_DBD_1"/>
    <property type="match status" value="1"/>
</dbReference>
<dbReference type="EMBL" id="CAJNOL010001122">
    <property type="protein sequence ID" value="CAF1292514.1"/>
    <property type="molecule type" value="Genomic_DNA"/>
</dbReference>
<keyword evidence="3" id="KW-0862">Zinc</keyword>
<dbReference type="GO" id="GO:0000978">
    <property type="term" value="F:RNA polymerase II cis-regulatory region sequence-specific DNA binding"/>
    <property type="evidence" value="ECO:0007669"/>
    <property type="project" value="TreeGrafter"/>
</dbReference>
<dbReference type="EMBL" id="CAJOBD010000140">
    <property type="protein sequence ID" value="CAF3591550.1"/>
    <property type="molecule type" value="Genomic_DNA"/>
</dbReference>
<dbReference type="Proteomes" id="UP000663836">
    <property type="component" value="Unassembled WGS sequence"/>
</dbReference>
<evidence type="ECO:0000256" key="8">
    <source>
        <dbReference type="ARBA" id="ARBA00023242"/>
    </source>
</evidence>
<dbReference type="Proteomes" id="UP000663854">
    <property type="component" value="Unassembled WGS sequence"/>
</dbReference>
<reference evidence="10" key="1">
    <citation type="submission" date="2021-02" db="EMBL/GenBank/DDBJ databases">
        <authorList>
            <person name="Nowell W R."/>
        </authorList>
    </citation>
    <scope>NUCLEOTIDE SEQUENCE</scope>
</reference>